<sequence length="151" mass="17629">EYQSTKDSIPLLQKHLNELKKTKTEQFIKEPQTKQRTDAKKWFQEQFGEAMTMKIRNNLTECKTIIQLRDFISNRIFPNSTDIKVNKKLTSKQNRVVDDFGQPIDADYATLIKESILLCRTKFNDPYMAFAIFEQVKRRGAISYALGCNAQ</sequence>
<dbReference type="Proteomes" id="UP000789860">
    <property type="component" value="Unassembled WGS sequence"/>
</dbReference>
<accession>A0ACA9MXY5</accession>
<comment type="caution">
    <text evidence="1">The sequence shown here is derived from an EMBL/GenBank/DDBJ whole genome shotgun (WGS) entry which is preliminary data.</text>
</comment>
<keyword evidence="2" id="KW-1185">Reference proteome</keyword>
<gene>
    <name evidence="1" type="ORF">SCALOS_LOCUS7581</name>
</gene>
<reference evidence="1" key="1">
    <citation type="submission" date="2021-06" db="EMBL/GenBank/DDBJ databases">
        <authorList>
            <person name="Kallberg Y."/>
            <person name="Tangrot J."/>
            <person name="Rosling A."/>
        </authorList>
    </citation>
    <scope>NUCLEOTIDE SEQUENCE</scope>
    <source>
        <strain evidence="1">AU212A</strain>
    </source>
</reference>
<evidence type="ECO:0000313" key="2">
    <source>
        <dbReference type="Proteomes" id="UP000789860"/>
    </source>
</evidence>
<feature type="non-terminal residue" evidence="1">
    <location>
        <position position="151"/>
    </location>
</feature>
<protein>
    <submittedName>
        <fullName evidence="1">6540_t:CDS:1</fullName>
    </submittedName>
</protein>
<proteinExistence type="predicted"/>
<name>A0ACA9MXY5_9GLOM</name>
<evidence type="ECO:0000313" key="1">
    <source>
        <dbReference type="EMBL" id="CAG8618952.1"/>
    </source>
</evidence>
<feature type="non-terminal residue" evidence="1">
    <location>
        <position position="1"/>
    </location>
</feature>
<dbReference type="EMBL" id="CAJVPM010017263">
    <property type="protein sequence ID" value="CAG8618952.1"/>
    <property type="molecule type" value="Genomic_DNA"/>
</dbReference>
<organism evidence="1 2">
    <name type="scientific">Scutellospora calospora</name>
    <dbReference type="NCBI Taxonomy" id="85575"/>
    <lineage>
        <taxon>Eukaryota</taxon>
        <taxon>Fungi</taxon>
        <taxon>Fungi incertae sedis</taxon>
        <taxon>Mucoromycota</taxon>
        <taxon>Glomeromycotina</taxon>
        <taxon>Glomeromycetes</taxon>
        <taxon>Diversisporales</taxon>
        <taxon>Gigasporaceae</taxon>
        <taxon>Scutellospora</taxon>
    </lineage>
</organism>